<dbReference type="InterPro" id="IPR012349">
    <property type="entry name" value="Split_barrel_FMN-bd"/>
</dbReference>
<evidence type="ECO:0000313" key="1">
    <source>
        <dbReference type="EMBL" id="MFD2233736.1"/>
    </source>
</evidence>
<dbReference type="PANTHER" id="PTHR35802:SF1">
    <property type="entry name" value="PROTEASE SYNTHASE AND SPORULATION PROTEIN PAI 2"/>
    <property type="match status" value="1"/>
</dbReference>
<protein>
    <submittedName>
        <fullName evidence="1">FMN-binding negative transcriptional regulator</fullName>
    </submittedName>
</protein>
<dbReference type="SUPFAM" id="SSF50475">
    <property type="entry name" value="FMN-binding split barrel"/>
    <property type="match status" value="1"/>
</dbReference>
<evidence type="ECO:0000313" key="2">
    <source>
        <dbReference type="Proteomes" id="UP001597296"/>
    </source>
</evidence>
<sequence>MYTPPKFRETRLPVLQEAIRQARLSILVTQDQGELEASHVPVWLDPSEGEQGTLYGHLARANPQGRRLGRVGTGLMICPGPDAYVTPSWYPSKAETGRVVPTWNYVAVHASGTVEFFADPDRLRALLTRLTDRHETGRPRPWSLADAPADYLAGQLAGIVGFRLEITRLEGKWKLSQNRSAADRQGVIDGLGQEPDPLAAAIAARMSAPQADGTGGP</sequence>
<proteinExistence type="predicted"/>
<name>A0ABW5CBX6_9PROT</name>
<dbReference type="Pfam" id="PF04299">
    <property type="entry name" value="FMN_bind_2"/>
    <property type="match status" value="1"/>
</dbReference>
<dbReference type="EMBL" id="JBHUIY010000012">
    <property type="protein sequence ID" value="MFD2233736.1"/>
    <property type="molecule type" value="Genomic_DNA"/>
</dbReference>
<organism evidence="1 2">
    <name type="scientific">Phaeospirillum tilakii</name>
    <dbReference type="NCBI Taxonomy" id="741673"/>
    <lineage>
        <taxon>Bacteria</taxon>
        <taxon>Pseudomonadati</taxon>
        <taxon>Pseudomonadota</taxon>
        <taxon>Alphaproteobacteria</taxon>
        <taxon>Rhodospirillales</taxon>
        <taxon>Rhodospirillaceae</taxon>
        <taxon>Phaeospirillum</taxon>
    </lineage>
</organism>
<dbReference type="Proteomes" id="UP001597296">
    <property type="component" value="Unassembled WGS sequence"/>
</dbReference>
<dbReference type="Gene3D" id="2.30.110.10">
    <property type="entry name" value="Electron Transport, Fmn-binding Protein, Chain A"/>
    <property type="match status" value="1"/>
</dbReference>
<dbReference type="PIRSF" id="PIRSF010372">
    <property type="entry name" value="PaiB"/>
    <property type="match status" value="1"/>
</dbReference>
<dbReference type="PANTHER" id="PTHR35802">
    <property type="entry name" value="PROTEASE SYNTHASE AND SPORULATION PROTEIN PAI 2"/>
    <property type="match status" value="1"/>
</dbReference>
<keyword evidence="2" id="KW-1185">Reference proteome</keyword>
<gene>
    <name evidence="1" type="ORF">ACFSNB_07960</name>
</gene>
<accession>A0ABW5CBX6</accession>
<dbReference type="RefSeq" id="WP_377315618.1">
    <property type="nucleotide sequence ID" value="NZ_JBHUIY010000012.1"/>
</dbReference>
<dbReference type="InterPro" id="IPR007396">
    <property type="entry name" value="TR_PAI2-type"/>
</dbReference>
<comment type="caution">
    <text evidence="1">The sequence shown here is derived from an EMBL/GenBank/DDBJ whole genome shotgun (WGS) entry which is preliminary data.</text>
</comment>
<reference evidence="2" key="1">
    <citation type="journal article" date="2019" name="Int. J. Syst. Evol. Microbiol.">
        <title>The Global Catalogue of Microorganisms (GCM) 10K type strain sequencing project: providing services to taxonomists for standard genome sequencing and annotation.</title>
        <authorList>
            <consortium name="The Broad Institute Genomics Platform"/>
            <consortium name="The Broad Institute Genome Sequencing Center for Infectious Disease"/>
            <person name="Wu L."/>
            <person name="Ma J."/>
        </authorList>
    </citation>
    <scope>NUCLEOTIDE SEQUENCE [LARGE SCALE GENOMIC DNA]</scope>
    <source>
        <strain evidence="2">KCTC 15012</strain>
    </source>
</reference>